<evidence type="ECO:0000313" key="1">
    <source>
        <dbReference type="EMBL" id="MBE5024514.1"/>
    </source>
</evidence>
<dbReference type="PANTHER" id="PTHR33221">
    <property type="entry name" value="WINGED HELIX-TURN-HELIX TRANSCRIPTIONAL REGULATOR, RRF2 FAMILY"/>
    <property type="match status" value="1"/>
</dbReference>
<organism evidence="1 2">
    <name type="scientific">Thermophilibacter gallinarum</name>
    <dbReference type="NCBI Taxonomy" id="2779357"/>
    <lineage>
        <taxon>Bacteria</taxon>
        <taxon>Bacillati</taxon>
        <taxon>Actinomycetota</taxon>
        <taxon>Coriobacteriia</taxon>
        <taxon>Coriobacteriales</taxon>
        <taxon>Atopobiaceae</taxon>
        <taxon>Thermophilibacter</taxon>
    </lineage>
</organism>
<protein>
    <submittedName>
        <fullName evidence="1">Rrf2 family transcriptional regulator</fullName>
    </submittedName>
</protein>
<sequence length="172" mass="18375">MDISKKTDYALRMIAALVENPDGVVSVRTAASESGVPYSFARSIQHDLAVAGLVTNTRGANGGMRLAVDPRETTLLQVVEAVQGEICFSGCHNADGCGNPCPNLPHCHYSPVWCNAEHMLRAFFSKVTLYDLIVEGRSPVLRGDFELLPEDEARAAAVEAEAETAPDDGADA</sequence>
<dbReference type="InterPro" id="IPR036390">
    <property type="entry name" value="WH_DNA-bd_sf"/>
</dbReference>
<dbReference type="Gene3D" id="1.10.10.10">
    <property type="entry name" value="Winged helix-like DNA-binding domain superfamily/Winged helix DNA-binding domain"/>
    <property type="match status" value="1"/>
</dbReference>
<gene>
    <name evidence="1" type="ORF">INF26_06580</name>
</gene>
<dbReference type="PANTHER" id="PTHR33221:SF2">
    <property type="entry name" value="TRANSCRIPTIONAL REGULATOR"/>
    <property type="match status" value="1"/>
</dbReference>
<dbReference type="NCBIfam" id="TIGR00738">
    <property type="entry name" value="rrf2_super"/>
    <property type="match status" value="1"/>
</dbReference>
<dbReference type="InterPro" id="IPR000944">
    <property type="entry name" value="Tscrpt_reg_Rrf2"/>
</dbReference>
<reference evidence="1 2" key="1">
    <citation type="submission" date="2020-10" db="EMBL/GenBank/DDBJ databases">
        <title>ChiBAC.</title>
        <authorList>
            <person name="Zenner C."/>
            <person name="Hitch T.C.A."/>
            <person name="Clavel T."/>
        </authorList>
    </citation>
    <scope>NUCLEOTIDE SEQUENCE [LARGE SCALE GENOMIC DNA]</scope>
    <source>
        <strain evidence="1 2">DSM 107455</strain>
    </source>
</reference>
<proteinExistence type="predicted"/>
<name>A0ABR9QU73_9ACTN</name>
<comment type="caution">
    <text evidence="1">The sequence shown here is derived from an EMBL/GenBank/DDBJ whole genome shotgun (WGS) entry which is preliminary data.</text>
</comment>
<dbReference type="Proteomes" id="UP001194273">
    <property type="component" value="Unassembled WGS sequence"/>
</dbReference>
<keyword evidence="2" id="KW-1185">Reference proteome</keyword>
<dbReference type="SUPFAM" id="SSF46785">
    <property type="entry name" value="Winged helix' DNA-binding domain"/>
    <property type="match status" value="1"/>
</dbReference>
<dbReference type="RefSeq" id="WP_193530048.1">
    <property type="nucleotide sequence ID" value="NZ_JADCJZ010000002.1"/>
</dbReference>
<dbReference type="Pfam" id="PF02082">
    <property type="entry name" value="Rrf2"/>
    <property type="match status" value="1"/>
</dbReference>
<accession>A0ABR9QU73</accession>
<dbReference type="EMBL" id="JADCJZ010000002">
    <property type="protein sequence ID" value="MBE5024514.1"/>
    <property type="molecule type" value="Genomic_DNA"/>
</dbReference>
<dbReference type="InterPro" id="IPR036388">
    <property type="entry name" value="WH-like_DNA-bd_sf"/>
</dbReference>
<evidence type="ECO:0000313" key="2">
    <source>
        <dbReference type="Proteomes" id="UP001194273"/>
    </source>
</evidence>
<dbReference type="PROSITE" id="PS51197">
    <property type="entry name" value="HTH_RRF2_2"/>
    <property type="match status" value="1"/>
</dbReference>